<keyword evidence="8 18" id="KW-0732">Signal</keyword>
<feature type="domain" description="Interferon/interleukin receptor" evidence="20">
    <location>
        <begin position="123"/>
        <end position="229"/>
    </location>
</feature>
<dbReference type="InterPro" id="IPR003961">
    <property type="entry name" value="FN3_dom"/>
</dbReference>
<dbReference type="GO" id="GO:0007596">
    <property type="term" value="P:blood coagulation"/>
    <property type="evidence" value="ECO:0007669"/>
    <property type="project" value="UniProtKB-KW"/>
</dbReference>
<dbReference type="SUPFAM" id="SSF49265">
    <property type="entry name" value="Fibronectin type III"/>
    <property type="match status" value="2"/>
</dbReference>
<dbReference type="EMBL" id="JADWDJ010000009">
    <property type="protein sequence ID" value="KAG5276358.1"/>
    <property type="molecule type" value="Genomic_DNA"/>
</dbReference>
<gene>
    <name evidence="21" type="ORF">AALO_G00130970</name>
</gene>
<dbReference type="InterPro" id="IPR001187">
    <property type="entry name" value="Tissue_factor"/>
</dbReference>
<evidence type="ECO:0000256" key="10">
    <source>
        <dbReference type="ARBA" id="ARBA00023084"/>
    </source>
</evidence>
<sequence length="290" mass="32463">MYNAALGNVAVLALTLISAISGENDPPPAQNVAWSSYNFKTILTWSPKPTNYSYSVQYSRLSEDKTMHCIRTRETECDLTDKLENLRSTYTADVISEPLPSAKTDFVELPYASAPHFCPYKETKIGSPKFKVIQNEDTTKMEVHVQDPLTAIKRNGRPVNIREIFTSDLMYKVQYSKAGSTGKSKTQNHSNVVKIKKLERGVSYCFTVAAYIKSRKPQHQMGAWSIPVCWPPKTASFFEEISWYVLAGGATILLFILILLIIMIVLCCKRARLSKQVKIEAASGTTTTTV</sequence>
<dbReference type="InterPro" id="IPR013783">
    <property type="entry name" value="Ig-like_fold"/>
</dbReference>
<keyword evidence="10" id="KW-0094">Blood coagulation</keyword>
<dbReference type="Pfam" id="PF09294">
    <property type="entry name" value="Interfer-bind"/>
    <property type="match status" value="1"/>
</dbReference>
<evidence type="ECO:0000313" key="21">
    <source>
        <dbReference type="EMBL" id="KAG5276358.1"/>
    </source>
</evidence>
<keyword evidence="15" id="KW-0449">Lipoprotein</keyword>
<evidence type="ECO:0000256" key="17">
    <source>
        <dbReference type="SAM" id="Phobius"/>
    </source>
</evidence>
<dbReference type="PANTHER" id="PTHR20859">
    <property type="entry name" value="INTERFERON/INTERLEUKIN RECEPTOR"/>
    <property type="match status" value="1"/>
</dbReference>
<feature type="signal peptide" evidence="18">
    <location>
        <begin position="1"/>
        <end position="22"/>
    </location>
</feature>
<dbReference type="PANTHER" id="PTHR20859:SF22">
    <property type="entry name" value="TISSUE FACTOR"/>
    <property type="match status" value="1"/>
</dbReference>
<evidence type="ECO:0000256" key="12">
    <source>
        <dbReference type="ARBA" id="ARBA00023139"/>
    </source>
</evidence>
<accession>A0AAV6GML5</accession>
<dbReference type="Pfam" id="PF01108">
    <property type="entry name" value="Tissue_fac"/>
    <property type="match status" value="1"/>
</dbReference>
<keyword evidence="12" id="KW-0564">Palmitate</keyword>
<keyword evidence="6 17" id="KW-0812">Transmembrane</keyword>
<evidence type="ECO:0000256" key="1">
    <source>
        <dbReference type="ARBA" id="ARBA00002201"/>
    </source>
</evidence>
<dbReference type="Proteomes" id="UP000823561">
    <property type="component" value="Chromosome 9"/>
</dbReference>
<evidence type="ECO:0000256" key="5">
    <source>
        <dbReference type="ARBA" id="ARBA00018722"/>
    </source>
</evidence>
<keyword evidence="11 17" id="KW-0472">Membrane</keyword>
<evidence type="ECO:0000259" key="19">
    <source>
        <dbReference type="Pfam" id="PF01108"/>
    </source>
</evidence>
<evidence type="ECO:0000256" key="7">
    <source>
        <dbReference type="ARBA" id="ARBA00022696"/>
    </source>
</evidence>
<keyword evidence="14" id="KW-0325">Glycoprotein</keyword>
<dbReference type="AlphaFoldDB" id="A0AAV6GML5"/>
<feature type="transmembrane region" description="Helical" evidence="17">
    <location>
        <begin position="241"/>
        <end position="268"/>
    </location>
</feature>
<dbReference type="Gene3D" id="2.60.40.10">
    <property type="entry name" value="Immunoglobulins"/>
    <property type="match status" value="2"/>
</dbReference>
<keyword evidence="9 17" id="KW-1133">Transmembrane helix</keyword>
<comment type="similarity">
    <text evidence="3">Belongs to the tissue factor family.</text>
</comment>
<evidence type="ECO:0000256" key="3">
    <source>
        <dbReference type="ARBA" id="ARBA00009197"/>
    </source>
</evidence>
<name>A0AAV6GML5_9TELE</name>
<proteinExistence type="inferred from homology"/>
<keyword evidence="13" id="KW-1015">Disulfide bond</keyword>
<dbReference type="GO" id="GO:0005886">
    <property type="term" value="C:plasma membrane"/>
    <property type="evidence" value="ECO:0007669"/>
    <property type="project" value="TreeGrafter"/>
</dbReference>
<protein>
    <recommendedName>
        <fullName evidence="5">Tissue factor</fullName>
    </recommendedName>
    <alternativeName>
        <fullName evidence="16">Coagulation factor III</fullName>
    </alternativeName>
</protein>
<evidence type="ECO:0000256" key="14">
    <source>
        <dbReference type="ARBA" id="ARBA00023180"/>
    </source>
</evidence>
<feature type="domain" description="Fibronectin type-III" evidence="19">
    <location>
        <begin position="11"/>
        <end position="98"/>
    </location>
</feature>
<evidence type="ECO:0000256" key="11">
    <source>
        <dbReference type="ARBA" id="ARBA00023136"/>
    </source>
</evidence>
<evidence type="ECO:0000259" key="20">
    <source>
        <dbReference type="Pfam" id="PF09294"/>
    </source>
</evidence>
<evidence type="ECO:0000313" key="22">
    <source>
        <dbReference type="Proteomes" id="UP000823561"/>
    </source>
</evidence>
<evidence type="ECO:0000256" key="8">
    <source>
        <dbReference type="ARBA" id="ARBA00022729"/>
    </source>
</evidence>
<dbReference type="PRINTS" id="PR00346">
    <property type="entry name" value="TISSUEFACTOR"/>
</dbReference>
<evidence type="ECO:0000256" key="15">
    <source>
        <dbReference type="ARBA" id="ARBA00023288"/>
    </source>
</evidence>
<evidence type="ECO:0000256" key="13">
    <source>
        <dbReference type="ARBA" id="ARBA00023157"/>
    </source>
</evidence>
<evidence type="ECO:0000256" key="4">
    <source>
        <dbReference type="ARBA" id="ARBA00011184"/>
    </source>
</evidence>
<dbReference type="InterPro" id="IPR050650">
    <property type="entry name" value="Type-II_Cytokine-TF_Rcpt"/>
</dbReference>
<reference evidence="21" key="1">
    <citation type="submission" date="2020-10" db="EMBL/GenBank/DDBJ databases">
        <title>Chromosome-scale genome assembly of the Allis shad, Alosa alosa.</title>
        <authorList>
            <person name="Margot Z."/>
            <person name="Christophe K."/>
            <person name="Cabau C."/>
            <person name="Louis A."/>
            <person name="Berthelot C."/>
            <person name="Parey E."/>
            <person name="Roest Crollius H."/>
            <person name="Montfort J."/>
            <person name="Robinson-Rechavi M."/>
            <person name="Bucao C."/>
            <person name="Bouchez O."/>
            <person name="Gislard M."/>
            <person name="Lluch J."/>
            <person name="Milhes M."/>
            <person name="Lampietro C."/>
            <person name="Lopez Roques C."/>
            <person name="Donnadieu C."/>
            <person name="Braasch I."/>
            <person name="Desvignes T."/>
            <person name="Postlethwait J."/>
            <person name="Bobe J."/>
            <person name="Guiguen Y."/>
        </authorList>
    </citation>
    <scope>NUCLEOTIDE SEQUENCE</scope>
    <source>
        <strain evidence="21">M-15738</strain>
        <tissue evidence="21">Blood</tissue>
    </source>
</reference>
<dbReference type="InterPro" id="IPR036116">
    <property type="entry name" value="FN3_sf"/>
</dbReference>
<comment type="subcellular location">
    <subcellularLocation>
        <location evidence="2">Membrane</location>
        <topology evidence="2">Single-pass type I membrane protein</topology>
    </subcellularLocation>
</comment>
<comment type="function">
    <text evidence="1">Initiates blood coagulation by forming a complex with circulating factor VII or VIIa. The [TF:VIIa] complex activates factors IX or X by specific limited proteolysis. TF plays a role in normal hemostasis by initiating the cell-surface assembly and propagation of the coagulation protease cascade.</text>
</comment>
<evidence type="ECO:0000256" key="2">
    <source>
        <dbReference type="ARBA" id="ARBA00004479"/>
    </source>
</evidence>
<evidence type="ECO:0000256" key="9">
    <source>
        <dbReference type="ARBA" id="ARBA00022989"/>
    </source>
</evidence>
<dbReference type="FunFam" id="2.60.40.10:FF:000746">
    <property type="entry name" value="Tissue factor"/>
    <property type="match status" value="1"/>
</dbReference>
<evidence type="ECO:0000256" key="18">
    <source>
        <dbReference type="SAM" id="SignalP"/>
    </source>
</evidence>
<comment type="caution">
    <text evidence="21">The sequence shown here is derived from an EMBL/GenBank/DDBJ whole genome shotgun (WGS) entry which is preliminary data.</text>
</comment>
<evidence type="ECO:0000256" key="6">
    <source>
        <dbReference type="ARBA" id="ARBA00022692"/>
    </source>
</evidence>
<keyword evidence="22" id="KW-1185">Reference proteome</keyword>
<dbReference type="GO" id="GO:0004896">
    <property type="term" value="F:cytokine receptor activity"/>
    <property type="evidence" value="ECO:0007669"/>
    <property type="project" value="TreeGrafter"/>
</dbReference>
<feature type="chain" id="PRO_5043809238" description="Tissue factor" evidence="18">
    <location>
        <begin position="23"/>
        <end position="290"/>
    </location>
</feature>
<dbReference type="InterPro" id="IPR015373">
    <property type="entry name" value="Interferon/interleukin_rcp_dom"/>
</dbReference>
<keyword evidence="7" id="KW-0356">Hemostasis</keyword>
<organism evidence="21 22">
    <name type="scientific">Alosa alosa</name>
    <name type="common">allis shad</name>
    <dbReference type="NCBI Taxonomy" id="278164"/>
    <lineage>
        <taxon>Eukaryota</taxon>
        <taxon>Metazoa</taxon>
        <taxon>Chordata</taxon>
        <taxon>Craniata</taxon>
        <taxon>Vertebrata</taxon>
        <taxon>Euteleostomi</taxon>
        <taxon>Actinopterygii</taxon>
        <taxon>Neopterygii</taxon>
        <taxon>Teleostei</taxon>
        <taxon>Clupei</taxon>
        <taxon>Clupeiformes</taxon>
        <taxon>Clupeoidei</taxon>
        <taxon>Clupeidae</taxon>
        <taxon>Alosa</taxon>
    </lineage>
</organism>
<comment type="subunit">
    <text evidence="4">Interacts with HSPE; the interaction, inhibited by heparin, promotes the generation of activated factor X and activates coagulation in the presence of activated factor VII.</text>
</comment>
<evidence type="ECO:0000256" key="16">
    <source>
        <dbReference type="ARBA" id="ARBA00031171"/>
    </source>
</evidence>